<dbReference type="InterPro" id="IPR043143">
    <property type="entry name" value="Mal/L-sulf/L-lact_DH-like_NADP"/>
</dbReference>
<accession>A0A8J3GMY2</accession>
<keyword evidence="2" id="KW-0560">Oxidoreductase</keyword>
<dbReference type="PANTHER" id="PTHR11091:SF0">
    <property type="entry name" value="MALATE DEHYDROGENASE"/>
    <property type="match status" value="1"/>
</dbReference>
<protein>
    <submittedName>
        <fullName evidence="3">Malate dehydrogenase</fullName>
    </submittedName>
</protein>
<dbReference type="Gene3D" id="3.30.1370.60">
    <property type="entry name" value="Hypothetical oxidoreductase yiak, domain 2"/>
    <property type="match status" value="1"/>
</dbReference>
<evidence type="ECO:0000256" key="1">
    <source>
        <dbReference type="ARBA" id="ARBA00006056"/>
    </source>
</evidence>
<dbReference type="PANTHER" id="PTHR11091">
    <property type="entry name" value="OXIDOREDUCTASE-RELATED"/>
    <property type="match status" value="1"/>
</dbReference>
<dbReference type="Gene3D" id="1.10.1530.10">
    <property type="match status" value="1"/>
</dbReference>
<dbReference type="AlphaFoldDB" id="A0A8J3GMY2"/>
<dbReference type="InterPro" id="IPR003767">
    <property type="entry name" value="Malate/L-lactate_DH-like"/>
</dbReference>
<dbReference type="Proteomes" id="UP000630142">
    <property type="component" value="Unassembled WGS sequence"/>
</dbReference>
<reference evidence="3" key="1">
    <citation type="journal article" date="2014" name="Int. J. Syst. Evol. Microbiol.">
        <title>Complete genome sequence of Corynebacterium casei LMG S-19264T (=DSM 44701T), isolated from a smear-ripened cheese.</title>
        <authorList>
            <consortium name="US DOE Joint Genome Institute (JGI-PGF)"/>
            <person name="Walter F."/>
            <person name="Albersmeier A."/>
            <person name="Kalinowski J."/>
            <person name="Ruckert C."/>
        </authorList>
    </citation>
    <scope>NUCLEOTIDE SEQUENCE</scope>
    <source>
        <strain evidence="3">KCTC 42249</strain>
    </source>
</reference>
<dbReference type="InterPro" id="IPR043144">
    <property type="entry name" value="Mal/L-sulf/L-lact_DH-like_ah"/>
</dbReference>
<dbReference type="InterPro" id="IPR036111">
    <property type="entry name" value="Mal/L-sulfo/L-lacto_DH-like_sf"/>
</dbReference>
<proteinExistence type="inferred from homology"/>
<dbReference type="RefSeq" id="WP_210313001.1">
    <property type="nucleotide sequence ID" value="NZ_BMZQ01000006.1"/>
</dbReference>
<comment type="similarity">
    <text evidence="1">Belongs to the LDH2/MDH2 oxidoreductase family.</text>
</comment>
<reference evidence="3" key="2">
    <citation type="submission" date="2020-09" db="EMBL/GenBank/DDBJ databases">
        <authorList>
            <person name="Sun Q."/>
            <person name="Kim S."/>
        </authorList>
    </citation>
    <scope>NUCLEOTIDE SEQUENCE</scope>
    <source>
        <strain evidence="3">KCTC 42249</strain>
    </source>
</reference>
<keyword evidence="4" id="KW-1185">Reference proteome</keyword>
<evidence type="ECO:0000313" key="3">
    <source>
        <dbReference type="EMBL" id="GHD23610.1"/>
    </source>
</evidence>
<name>A0A8J3GMY2_9HYPH</name>
<evidence type="ECO:0000256" key="2">
    <source>
        <dbReference type="ARBA" id="ARBA00023002"/>
    </source>
</evidence>
<dbReference type="EMBL" id="BMZQ01000006">
    <property type="protein sequence ID" value="GHD23610.1"/>
    <property type="molecule type" value="Genomic_DNA"/>
</dbReference>
<gene>
    <name evidence="3" type="ORF">GCM10016234_38960</name>
</gene>
<dbReference type="Pfam" id="PF02615">
    <property type="entry name" value="Ldh_2"/>
    <property type="match status" value="1"/>
</dbReference>
<dbReference type="SUPFAM" id="SSF89733">
    <property type="entry name" value="L-sulfolactate dehydrogenase-like"/>
    <property type="match status" value="1"/>
</dbReference>
<dbReference type="GO" id="GO:0016491">
    <property type="term" value="F:oxidoreductase activity"/>
    <property type="evidence" value="ECO:0007669"/>
    <property type="project" value="UniProtKB-KW"/>
</dbReference>
<comment type="caution">
    <text evidence="3">The sequence shown here is derived from an EMBL/GenBank/DDBJ whole genome shotgun (WGS) entry which is preliminary data.</text>
</comment>
<sequence>MAQYTIEEAVILARRAILAAGASQATAEALADAVVAAEMSGHRAVGFTHLIDYLDGFKTGRIARNARPDITYPTPVAISVDAKDGVAQLGFDLAFKELVRKAREYGISLFLQANSYTVGELSYYTRRLAVEGLLAIATSNSPAMVTTDEVRQPLFGTNPMSFAAPVASGSPLVIDQASSATAFVNIRNAAARGTPIPSGWALDADGKPTASPADALKGLLLPFGGSRGANIALMVEVLSAGLAGGKWSIDVPSFHAGSQPLRVGLFITTIDPATVAPDFQMRLAEHLEQLAAKGLYLPGRKPRPGHVEIDEDLASQII</sequence>
<organism evidence="3 4">
    <name type="scientific">Tianweitania populi</name>
    <dbReference type="NCBI Taxonomy" id="1607949"/>
    <lineage>
        <taxon>Bacteria</taxon>
        <taxon>Pseudomonadati</taxon>
        <taxon>Pseudomonadota</taxon>
        <taxon>Alphaproteobacteria</taxon>
        <taxon>Hyphomicrobiales</taxon>
        <taxon>Phyllobacteriaceae</taxon>
        <taxon>Tianweitania</taxon>
    </lineage>
</organism>
<evidence type="ECO:0000313" key="4">
    <source>
        <dbReference type="Proteomes" id="UP000630142"/>
    </source>
</evidence>